<dbReference type="InterPro" id="IPR057670">
    <property type="entry name" value="SH3_retrovirus"/>
</dbReference>
<dbReference type="EMBL" id="JACGWM010000006">
    <property type="protein sequence ID" value="KAL0368206.1"/>
    <property type="molecule type" value="Genomic_DNA"/>
</dbReference>
<proteinExistence type="predicted"/>
<evidence type="ECO:0000313" key="2">
    <source>
        <dbReference type="EMBL" id="KAL0368206.1"/>
    </source>
</evidence>
<sequence length="203" mass="23879">MYFIGYHEGIKGYRLWVRGQSGFKVIVSRDVTFNESEMPYLKNTEHQQDVDIESTFNKVEVPSVDNLQGEGIIEENQREIENSDFETDENLQNYQLARDRSRRESRLPSRFKDFHLTAYALNTENSEPTSFDEAIKSENSKQWLLAMNEEMKSLLDNKTWVLVPRPKNCSIVDCKWVFKVSKKVTLLVLKLDFLQKDSLKKRE</sequence>
<gene>
    <name evidence="2" type="ORF">Scaly_1039500</name>
</gene>
<accession>A0AAW2QKH8</accession>
<protein>
    <recommendedName>
        <fullName evidence="1">Retroviral polymerase SH3-like domain-containing protein</fullName>
    </recommendedName>
</protein>
<reference evidence="2" key="2">
    <citation type="journal article" date="2024" name="Plant">
        <title>Genomic evolution and insights into agronomic trait innovations of Sesamum species.</title>
        <authorList>
            <person name="Miao H."/>
            <person name="Wang L."/>
            <person name="Qu L."/>
            <person name="Liu H."/>
            <person name="Sun Y."/>
            <person name="Le M."/>
            <person name="Wang Q."/>
            <person name="Wei S."/>
            <person name="Zheng Y."/>
            <person name="Lin W."/>
            <person name="Duan Y."/>
            <person name="Cao H."/>
            <person name="Xiong S."/>
            <person name="Wang X."/>
            <person name="Wei L."/>
            <person name="Li C."/>
            <person name="Ma Q."/>
            <person name="Ju M."/>
            <person name="Zhao R."/>
            <person name="Li G."/>
            <person name="Mu C."/>
            <person name="Tian Q."/>
            <person name="Mei H."/>
            <person name="Zhang T."/>
            <person name="Gao T."/>
            <person name="Zhang H."/>
        </authorList>
    </citation>
    <scope>NUCLEOTIDE SEQUENCE</scope>
    <source>
        <strain evidence="2">KEN8</strain>
    </source>
</reference>
<comment type="caution">
    <text evidence="2">The sequence shown here is derived from an EMBL/GenBank/DDBJ whole genome shotgun (WGS) entry which is preliminary data.</text>
</comment>
<evidence type="ECO:0000259" key="1">
    <source>
        <dbReference type="Pfam" id="PF25597"/>
    </source>
</evidence>
<reference evidence="2" key="1">
    <citation type="submission" date="2020-06" db="EMBL/GenBank/DDBJ databases">
        <authorList>
            <person name="Li T."/>
            <person name="Hu X."/>
            <person name="Zhang T."/>
            <person name="Song X."/>
            <person name="Zhang H."/>
            <person name="Dai N."/>
            <person name="Sheng W."/>
            <person name="Hou X."/>
            <person name="Wei L."/>
        </authorList>
    </citation>
    <scope>NUCLEOTIDE SEQUENCE</scope>
    <source>
        <strain evidence="2">KEN8</strain>
        <tissue evidence="2">Leaf</tissue>
    </source>
</reference>
<feature type="domain" description="Retroviral polymerase SH3-like" evidence="1">
    <location>
        <begin position="2"/>
        <end position="43"/>
    </location>
</feature>
<organism evidence="2">
    <name type="scientific">Sesamum calycinum</name>
    <dbReference type="NCBI Taxonomy" id="2727403"/>
    <lineage>
        <taxon>Eukaryota</taxon>
        <taxon>Viridiplantae</taxon>
        <taxon>Streptophyta</taxon>
        <taxon>Embryophyta</taxon>
        <taxon>Tracheophyta</taxon>
        <taxon>Spermatophyta</taxon>
        <taxon>Magnoliopsida</taxon>
        <taxon>eudicotyledons</taxon>
        <taxon>Gunneridae</taxon>
        <taxon>Pentapetalae</taxon>
        <taxon>asterids</taxon>
        <taxon>lamiids</taxon>
        <taxon>Lamiales</taxon>
        <taxon>Pedaliaceae</taxon>
        <taxon>Sesamum</taxon>
    </lineage>
</organism>
<name>A0AAW2QKH8_9LAMI</name>
<dbReference type="AlphaFoldDB" id="A0AAW2QKH8"/>
<dbReference type="Pfam" id="PF25597">
    <property type="entry name" value="SH3_retrovirus"/>
    <property type="match status" value="1"/>
</dbReference>